<name>A0A4Y2A503_ARAVE</name>
<accession>A0A4Y2A503</accession>
<proteinExistence type="predicted"/>
<organism evidence="1 2">
    <name type="scientific">Araneus ventricosus</name>
    <name type="common">Orbweaver spider</name>
    <name type="synonym">Epeira ventricosa</name>
    <dbReference type="NCBI Taxonomy" id="182803"/>
    <lineage>
        <taxon>Eukaryota</taxon>
        <taxon>Metazoa</taxon>
        <taxon>Ecdysozoa</taxon>
        <taxon>Arthropoda</taxon>
        <taxon>Chelicerata</taxon>
        <taxon>Arachnida</taxon>
        <taxon>Araneae</taxon>
        <taxon>Araneomorphae</taxon>
        <taxon>Entelegynae</taxon>
        <taxon>Araneoidea</taxon>
        <taxon>Araneidae</taxon>
        <taxon>Araneus</taxon>
    </lineage>
</organism>
<protein>
    <submittedName>
        <fullName evidence="1">Uncharacterized protein</fullName>
    </submittedName>
</protein>
<dbReference type="Proteomes" id="UP000499080">
    <property type="component" value="Unassembled WGS sequence"/>
</dbReference>
<keyword evidence="2" id="KW-1185">Reference proteome</keyword>
<gene>
    <name evidence="1" type="ORF">AVEN_243728_1</name>
</gene>
<dbReference type="AlphaFoldDB" id="A0A4Y2A503"/>
<evidence type="ECO:0000313" key="1">
    <source>
        <dbReference type="EMBL" id="GBL74892.1"/>
    </source>
</evidence>
<evidence type="ECO:0000313" key="2">
    <source>
        <dbReference type="Proteomes" id="UP000499080"/>
    </source>
</evidence>
<reference evidence="1 2" key="1">
    <citation type="journal article" date="2019" name="Sci. Rep.">
        <title>Orb-weaving spider Araneus ventricosus genome elucidates the spidroin gene catalogue.</title>
        <authorList>
            <person name="Kono N."/>
            <person name="Nakamura H."/>
            <person name="Ohtoshi R."/>
            <person name="Moran D.A.P."/>
            <person name="Shinohara A."/>
            <person name="Yoshida Y."/>
            <person name="Fujiwara M."/>
            <person name="Mori M."/>
            <person name="Tomita M."/>
            <person name="Arakawa K."/>
        </authorList>
    </citation>
    <scope>NUCLEOTIDE SEQUENCE [LARGE SCALE GENOMIC DNA]</scope>
</reference>
<dbReference type="EMBL" id="BGPR01000006">
    <property type="protein sequence ID" value="GBL74892.1"/>
    <property type="molecule type" value="Genomic_DNA"/>
</dbReference>
<comment type="caution">
    <text evidence="1">The sequence shown here is derived from an EMBL/GenBank/DDBJ whole genome shotgun (WGS) entry which is preliminary data.</text>
</comment>
<sequence>MGSEVCGYEIGFYRKSTVYIGCSGQVKKRPYGGVLIPLEGISNVEMRNDPNPCTNFRIPLGYSKSSSMTGRTFFWRFISWTGDGYFVTDYSIVKRRNFALVTLNQYKSFVKS</sequence>